<comment type="caution">
    <text evidence="6">The sequence shown here is derived from an EMBL/GenBank/DDBJ whole genome shotgun (WGS) entry which is preliminary data.</text>
</comment>
<proteinExistence type="inferred from homology"/>
<evidence type="ECO:0000256" key="3">
    <source>
        <dbReference type="ARBA" id="ARBA00022801"/>
    </source>
</evidence>
<dbReference type="Gene3D" id="3.10.300.10">
    <property type="entry name" value="Methylpurine-DNA glycosylase (MPG)"/>
    <property type="match status" value="1"/>
</dbReference>
<dbReference type="EC" id="3.2.2.-" evidence="5"/>
<accession>A0ABR8Q564</accession>
<dbReference type="HAMAP" id="MF_00527">
    <property type="entry name" value="3MGH"/>
    <property type="match status" value="1"/>
</dbReference>
<comment type="similarity">
    <text evidence="1 5">Belongs to the DNA glycosylase MPG family.</text>
</comment>
<dbReference type="InterPro" id="IPR011034">
    <property type="entry name" value="Formyl_transferase-like_C_sf"/>
</dbReference>
<reference evidence="6 7" key="1">
    <citation type="submission" date="2020-08" db="EMBL/GenBank/DDBJ databases">
        <title>A Genomic Blueprint of the Chicken Gut Microbiome.</title>
        <authorList>
            <person name="Gilroy R."/>
            <person name="Ravi A."/>
            <person name="Getino M."/>
            <person name="Pursley I."/>
            <person name="Horton D.L."/>
            <person name="Alikhan N.-F."/>
            <person name="Baker D."/>
            <person name="Gharbi K."/>
            <person name="Hall N."/>
            <person name="Watson M."/>
            <person name="Adriaenssens E.M."/>
            <person name="Foster-Nyarko E."/>
            <person name="Jarju S."/>
            <person name="Secka A."/>
            <person name="Antonio M."/>
            <person name="Oren A."/>
            <person name="Chaudhuri R."/>
            <person name="La Ragione R.M."/>
            <person name="Hildebrand F."/>
            <person name="Pallen M.J."/>
        </authorList>
    </citation>
    <scope>NUCLEOTIDE SEQUENCE [LARGE SCALE GENOMIC DNA]</scope>
    <source>
        <strain evidence="6 7">Sa3CUN1</strain>
    </source>
</reference>
<dbReference type="Proteomes" id="UP000640335">
    <property type="component" value="Unassembled WGS sequence"/>
</dbReference>
<keyword evidence="3 5" id="KW-0378">Hydrolase</keyword>
<name>A0ABR8Q564_9CLOT</name>
<dbReference type="CDD" id="cd00540">
    <property type="entry name" value="AAG"/>
    <property type="match status" value="1"/>
</dbReference>
<dbReference type="RefSeq" id="WP_191750295.1">
    <property type="nucleotide sequence ID" value="NZ_JACSQZ010000035.1"/>
</dbReference>
<keyword evidence="4 5" id="KW-0234">DNA repair</keyword>
<dbReference type="InterPro" id="IPR003180">
    <property type="entry name" value="MPG"/>
</dbReference>
<keyword evidence="7" id="KW-1185">Reference proteome</keyword>
<organism evidence="6 7">
    <name type="scientific">Clostridium gallinarum</name>
    <dbReference type="NCBI Taxonomy" id="2762246"/>
    <lineage>
        <taxon>Bacteria</taxon>
        <taxon>Bacillati</taxon>
        <taxon>Bacillota</taxon>
        <taxon>Clostridia</taxon>
        <taxon>Eubacteriales</taxon>
        <taxon>Clostridiaceae</taxon>
        <taxon>Clostridium</taxon>
    </lineage>
</organism>
<evidence type="ECO:0000256" key="2">
    <source>
        <dbReference type="ARBA" id="ARBA00022763"/>
    </source>
</evidence>
<dbReference type="PANTHER" id="PTHR10429">
    <property type="entry name" value="DNA-3-METHYLADENINE GLYCOSYLASE"/>
    <property type="match status" value="1"/>
</dbReference>
<dbReference type="Pfam" id="PF02245">
    <property type="entry name" value="Pur_DNA_glyco"/>
    <property type="match status" value="1"/>
</dbReference>
<dbReference type="EMBL" id="JACSQZ010000035">
    <property type="protein sequence ID" value="MBD7915535.1"/>
    <property type="molecule type" value="Genomic_DNA"/>
</dbReference>
<evidence type="ECO:0000256" key="4">
    <source>
        <dbReference type="ARBA" id="ARBA00023204"/>
    </source>
</evidence>
<dbReference type="SUPFAM" id="SSF50486">
    <property type="entry name" value="FMT C-terminal domain-like"/>
    <property type="match status" value="1"/>
</dbReference>
<dbReference type="NCBIfam" id="NF002001">
    <property type="entry name" value="PRK00802.1-1"/>
    <property type="match status" value="1"/>
</dbReference>
<evidence type="ECO:0000256" key="5">
    <source>
        <dbReference type="HAMAP-Rule" id="MF_00527"/>
    </source>
</evidence>
<dbReference type="PANTHER" id="PTHR10429:SF0">
    <property type="entry name" value="DNA-3-METHYLADENINE GLYCOSYLASE"/>
    <property type="match status" value="1"/>
</dbReference>
<dbReference type="InterPro" id="IPR036995">
    <property type="entry name" value="MPG_sf"/>
</dbReference>
<evidence type="ECO:0000313" key="7">
    <source>
        <dbReference type="Proteomes" id="UP000640335"/>
    </source>
</evidence>
<keyword evidence="6" id="KW-0326">Glycosidase</keyword>
<protein>
    <recommendedName>
        <fullName evidence="5">Putative 3-methyladenine DNA glycosylase</fullName>
        <ecNumber evidence="5">3.2.2.-</ecNumber>
    </recommendedName>
</protein>
<evidence type="ECO:0000313" key="6">
    <source>
        <dbReference type="EMBL" id="MBD7915535.1"/>
    </source>
</evidence>
<keyword evidence="2 5" id="KW-0227">DNA damage</keyword>
<gene>
    <name evidence="6" type="ORF">H9660_10285</name>
</gene>
<dbReference type="GO" id="GO:0016798">
    <property type="term" value="F:hydrolase activity, acting on glycosyl bonds"/>
    <property type="evidence" value="ECO:0007669"/>
    <property type="project" value="UniProtKB-KW"/>
</dbReference>
<sequence>MIINKNFYKKGAVDVAKEILGDYIVREIDGIKIKTMIVETESYIGATDKACHAYNYKRTERTKPLYEEGGIAYVYFIYGLYHCFNIVTNIKDEPEAVLIRAVEPLDNLNLISNIRFKKDYDELTKYQKKNLTNGPSKLCSALNITREDNYKKLYLEGNLYLEHNPNKNFEIVETTRIGIDYAEEAKDFLWRFYIKDNPYVSKK</sequence>
<evidence type="ECO:0000256" key="1">
    <source>
        <dbReference type="ARBA" id="ARBA00009232"/>
    </source>
</evidence>
<dbReference type="NCBIfam" id="TIGR00567">
    <property type="entry name" value="3mg"/>
    <property type="match status" value="1"/>
</dbReference>